<proteinExistence type="inferred from homology"/>
<keyword evidence="4" id="KW-0234">DNA repair</keyword>
<sequence>MYNGHEYLSCIKIPATKQVTTKDMHKTEKAEMGFAANHRDLILTANKVFGENKWSHTVVSQTLDFIEVIGAKCCTGCVSTVKVQLDNGCFHEDIGYFIAEESTKGLSIHNARVGSAINALKRVLLSFGNKIERELRHLQKRIDPEQTNDLQKNTLPLPAKSIQEKSSISVKVPITSPMPQTECTSLEPKKDSDLSIMKEPNLISTANNATTESNPLSSAKIQNIKTDESSSNDKTNSINEEKPKQELSASEKQRMERKRKQMEKQMEFKRRMMEKEGLLSTSDNKPNPRY</sequence>
<evidence type="ECO:0000313" key="6">
    <source>
        <dbReference type="Proteomes" id="UP000504615"/>
    </source>
</evidence>
<dbReference type="PANTHER" id="PTHR12132">
    <property type="entry name" value="DNA REPAIR AND RECOMBINATION PROTEIN RAD52, RAD59"/>
    <property type="match status" value="1"/>
</dbReference>
<dbReference type="Pfam" id="PF04098">
    <property type="entry name" value="Rad52_Rad22"/>
    <property type="match status" value="1"/>
</dbReference>
<dbReference type="PANTHER" id="PTHR12132:SF1">
    <property type="entry name" value="DNA REPAIR PROTEIN RAD52 HOMOLOG"/>
    <property type="match status" value="1"/>
</dbReference>
<dbReference type="SUPFAM" id="SSF54768">
    <property type="entry name" value="dsRNA-binding domain-like"/>
    <property type="match status" value="1"/>
</dbReference>
<keyword evidence="3" id="KW-0233">DNA recombination</keyword>
<dbReference type="GeneID" id="105431667"/>
<dbReference type="KEGG" id="pbar:105431667"/>
<evidence type="ECO:0000256" key="4">
    <source>
        <dbReference type="ARBA" id="ARBA00023204"/>
    </source>
</evidence>
<organism evidence="6 7">
    <name type="scientific">Pogonomyrmex barbatus</name>
    <name type="common">red harvester ant</name>
    <dbReference type="NCBI Taxonomy" id="144034"/>
    <lineage>
        <taxon>Eukaryota</taxon>
        <taxon>Metazoa</taxon>
        <taxon>Ecdysozoa</taxon>
        <taxon>Arthropoda</taxon>
        <taxon>Hexapoda</taxon>
        <taxon>Insecta</taxon>
        <taxon>Pterygota</taxon>
        <taxon>Neoptera</taxon>
        <taxon>Endopterygota</taxon>
        <taxon>Hymenoptera</taxon>
        <taxon>Apocrita</taxon>
        <taxon>Aculeata</taxon>
        <taxon>Formicoidea</taxon>
        <taxon>Formicidae</taxon>
        <taxon>Myrmicinae</taxon>
        <taxon>Pogonomyrmex</taxon>
    </lineage>
</organism>
<dbReference type="Proteomes" id="UP000504615">
    <property type="component" value="Unplaced"/>
</dbReference>
<feature type="compositionally biased region" description="Polar residues" evidence="5">
    <location>
        <begin position="145"/>
        <end position="154"/>
    </location>
</feature>
<reference evidence="7" key="1">
    <citation type="submission" date="2025-08" db="UniProtKB">
        <authorList>
            <consortium name="RefSeq"/>
        </authorList>
    </citation>
    <scope>IDENTIFICATION</scope>
</reference>
<dbReference type="AlphaFoldDB" id="A0A6I9WMT8"/>
<gene>
    <name evidence="7" type="primary">LOC105431667</name>
</gene>
<dbReference type="InterPro" id="IPR042525">
    <property type="entry name" value="Rad52_Rad59_Rad22_sf"/>
</dbReference>
<evidence type="ECO:0000256" key="3">
    <source>
        <dbReference type="ARBA" id="ARBA00023172"/>
    </source>
</evidence>
<evidence type="ECO:0000313" key="7">
    <source>
        <dbReference type="RefSeq" id="XP_011644301.1"/>
    </source>
</evidence>
<dbReference type="GO" id="GO:0045002">
    <property type="term" value="P:double-strand break repair via single-strand annealing"/>
    <property type="evidence" value="ECO:0007669"/>
    <property type="project" value="TreeGrafter"/>
</dbReference>
<dbReference type="GO" id="GO:0000724">
    <property type="term" value="P:double-strand break repair via homologous recombination"/>
    <property type="evidence" value="ECO:0007669"/>
    <property type="project" value="TreeGrafter"/>
</dbReference>
<evidence type="ECO:0000256" key="2">
    <source>
        <dbReference type="ARBA" id="ARBA00022763"/>
    </source>
</evidence>
<feature type="compositionally biased region" description="Polar residues" evidence="5">
    <location>
        <begin position="202"/>
        <end position="224"/>
    </location>
</feature>
<comment type="similarity">
    <text evidence="1">Belongs to the RAD52 family.</text>
</comment>
<dbReference type="OrthoDB" id="206565at2759"/>
<feature type="region of interest" description="Disordered" evidence="5">
    <location>
        <begin position="142"/>
        <end position="290"/>
    </location>
</feature>
<keyword evidence="2" id="KW-0227">DNA damage</keyword>
<feature type="compositionally biased region" description="Polar residues" evidence="5">
    <location>
        <begin position="279"/>
        <end position="290"/>
    </location>
</feature>
<protein>
    <submittedName>
        <fullName evidence="7">DNA repair protein RAD52 homolog</fullName>
    </submittedName>
</protein>
<dbReference type="Gene3D" id="3.30.390.80">
    <property type="entry name" value="DNA repair protein Rad52/59/22"/>
    <property type="match status" value="1"/>
</dbReference>
<dbReference type="RefSeq" id="XP_011644301.1">
    <property type="nucleotide sequence ID" value="XM_011645999.2"/>
</dbReference>
<evidence type="ECO:0000256" key="1">
    <source>
        <dbReference type="ARBA" id="ARBA00006638"/>
    </source>
</evidence>
<name>A0A6I9WMT8_9HYME</name>
<dbReference type="GO" id="GO:0006312">
    <property type="term" value="P:mitotic recombination"/>
    <property type="evidence" value="ECO:0007669"/>
    <property type="project" value="TreeGrafter"/>
</dbReference>
<feature type="compositionally biased region" description="Basic and acidic residues" evidence="5">
    <location>
        <begin position="262"/>
        <end position="277"/>
    </location>
</feature>
<accession>A0A6I9WMT8</accession>
<feature type="compositionally biased region" description="Basic and acidic residues" evidence="5">
    <location>
        <begin position="239"/>
        <end position="254"/>
    </location>
</feature>
<dbReference type="InterPro" id="IPR041247">
    <property type="entry name" value="Rad52_fam"/>
</dbReference>
<dbReference type="InterPro" id="IPR007232">
    <property type="entry name" value="Rad52_Rad59_Rad22"/>
</dbReference>
<dbReference type="GO" id="GO:0005634">
    <property type="term" value="C:nucleus"/>
    <property type="evidence" value="ECO:0007669"/>
    <property type="project" value="TreeGrafter"/>
</dbReference>
<keyword evidence="6" id="KW-1185">Reference proteome</keyword>
<evidence type="ECO:0000256" key="5">
    <source>
        <dbReference type="SAM" id="MobiDB-lite"/>
    </source>
</evidence>